<dbReference type="InterPro" id="IPR052724">
    <property type="entry name" value="GT117_domain-containing"/>
</dbReference>
<feature type="transmembrane region" description="Helical" evidence="1">
    <location>
        <begin position="12"/>
        <end position="29"/>
    </location>
</feature>
<feature type="transmembrane region" description="Helical" evidence="1">
    <location>
        <begin position="220"/>
        <end position="239"/>
    </location>
</feature>
<dbReference type="PANTHER" id="PTHR16214:SF3">
    <property type="entry name" value="TRANSMEMBRANE PROTEIN 260"/>
    <property type="match status" value="1"/>
</dbReference>
<organism evidence="2 3">
    <name type="scientific">Costertonia aggregata</name>
    <dbReference type="NCBI Taxonomy" id="343403"/>
    <lineage>
        <taxon>Bacteria</taxon>
        <taxon>Pseudomonadati</taxon>
        <taxon>Bacteroidota</taxon>
        <taxon>Flavobacteriia</taxon>
        <taxon>Flavobacteriales</taxon>
        <taxon>Flavobacteriaceae</taxon>
        <taxon>Costertonia</taxon>
    </lineage>
</organism>
<dbReference type="InterPro" id="IPR021280">
    <property type="entry name" value="TMEM260-like"/>
</dbReference>
<keyword evidence="1" id="KW-1133">Transmembrane helix</keyword>
<feature type="transmembrane region" description="Helical" evidence="1">
    <location>
        <begin position="597"/>
        <end position="618"/>
    </location>
</feature>
<feature type="transmembrane region" description="Helical" evidence="1">
    <location>
        <begin position="55"/>
        <end position="72"/>
    </location>
</feature>
<accession>A0A7H9AMB7</accession>
<dbReference type="EMBL" id="CP058595">
    <property type="protein sequence ID" value="QLG44589.1"/>
    <property type="molecule type" value="Genomic_DNA"/>
</dbReference>
<reference evidence="2 3" key="1">
    <citation type="journal article" date="2006" name="Int. J. Syst. Evol. Microbiol.">
        <title>Costertonia aggregata gen. nov., sp. nov., a mesophilic marine bacterium of the family Flavobacteriaceae, isolated from a mature biofilm.</title>
        <authorList>
            <person name="Kwon K.K."/>
            <person name="Lee Y.K."/>
            <person name="Lee H.K."/>
        </authorList>
    </citation>
    <scope>NUCLEOTIDE SEQUENCE [LARGE SCALE GENOMIC DNA]</scope>
    <source>
        <strain evidence="2 3">KCCM 42265</strain>
    </source>
</reference>
<sequence>MFAKNFDKWDTILGWVVFFIALVTYGITVEPTGSFWDAGEYITTSAKLQVAHPPGAPLLQMIGAFFSMFALADDQVARMVNYVSGVSSAFTILFMFWTITNLTRKLIKKGEEITSNGKAMAIFGSGIVGALAFTYSDSFWFNAVETEVYAMASLIMAVLLWMGLKWTDNLDNPRGNKWIVLISFVIGLTFGVQFMGFLAIPSIGLLYYFKTYKTTTVKNFLIANISVVAILMLVYKFSLTYVLKFFGWGEVFFVNSIGLPFNSGTIIIGLVFAAAFYFGLRYTRNNDYKTANTIVLCLMFLFLGFSSWLMLPIRANANVVVNENNPEDARALLAYYNREQYPGVESPFYGSYYSDMFAPPGEDIDEKPKYEKDLKSGKYIIVNKYKDALQGPNDDHIGLLPRLWSDQNAENYMKYFDPLDFTIKPEYLGNQELQQAVGQFKEGYEKGELDADQYIRFLREFSDYIEVQPPTIWQNVKYMFQFQFGYMYWRYFMWNFVGKQNDIQGRYDENGNWLSGINILDSARLGSQDNLPSDIKNNKGRNTYFFLPLILGIIGLVFQISKNPKQFWVLFVFFMFTGIAIQFYTNPGIFQPRERDYSLVGSFYIFALWIGLGVYGLFDEFRRFVKPKILAPAITIICLLAVPVVMAYQNWDDHDRSGRFTANSTAKAYLDSAQENAGAILFTIGDNDTFPLWYAQEIEGHRTDVRVVNTSLFATDWYIDQMKRKAYESDPIPSQLTHDKYRYGTRDVIYYQGLSEKRWDIKDFMNWIESDKPQTKLKYIFEKQGIDISQYSESTLDIVYYPTYKIRVPVNKKNVLESGLVKQKDSALIVDYIDIDLPQSALPKNRILMLDVLANNDWKRPIYFSGGSFDKAEYIWMKDYLQLDGLLYKLVPIKTKNSSPYEMGRIDSDLMYDIVKKWEWGNSGSPDIYHDPQTRTQGLSFRGNLARLTETLINENKIDKAKDVINIAMKNMPLDYYGFYAFVEPFVDGYYKVGEKQKARELYNGLKKKYQERLEYYANVPLDEQYDNIDDIIGDMEGYRRNIDILITNNDREFAEKETLIFNEYIDRFNHFYKDTDLEEELSTPPMGNPDMMDTIPISDTINMDNTIIESEMDSVLLPNGN</sequence>
<evidence type="ECO:0000256" key="1">
    <source>
        <dbReference type="SAM" id="Phobius"/>
    </source>
</evidence>
<keyword evidence="1" id="KW-0812">Transmembrane</keyword>
<feature type="transmembrane region" description="Helical" evidence="1">
    <location>
        <begin position="148"/>
        <end position="166"/>
    </location>
</feature>
<dbReference type="PANTHER" id="PTHR16214">
    <property type="entry name" value="TRANSMEMBRANE PROTEIN 260"/>
    <property type="match status" value="1"/>
</dbReference>
<feature type="transmembrane region" description="Helical" evidence="1">
    <location>
        <begin position="567"/>
        <end position="585"/>
    </location>
</feature>
<dbReference type="Proteomes" id="UP000509302">
    <property type="component" value="Chromosome"/>
</dbReference>
<dbReference type="Pfam" id="PF11028">
    <property type="entry name" value="TMEM260-like"/>
    <property type="match status" value="1"/>
</dbReference>
<feature type="transmembrane region" description="Helical" evidence="1">
    <location>
        <begin position="79"/>
        <end position="99"/>
    </location>
</feature>
<feature type="transmembrane region" description="Helical" evidence="1">
    <location>
        <begin position="292"/>
        <end position="311"/>
    </location>
</feature>
<protein>
    <submittedName>
        <fullName evidence="2">DUF2723 domain-containing protein</fullName>
    </submittedName>
</protein>
<feature type="transmembrane region" description="Helical" evidence="1">
    <location>
        <begin position="259"/>
        <end position="280"/>
    </location>
</feature>
<feature type="transmembrane region" description="Helical" evidence="1">
    <location>
        <begin position="630"/>
        <end position="651"/>
    </location>
</feature>
<feature type="transmembrane region" description="Helical" evidence="1">
    <location>
        <begin position="543"/>
        <end position="560"/>
    </location>
</feature>
<dbReference type="AlphaFoldDB" id="A0A7H9AMB7"/>
<dbReference type="KEGG" id="cagg:HYG79_04250"/>
<feature type="transmembrane region" description="Helical" evidence="1">
    <location>
        <begin position="119"/>
        <end position="136"/>
    </location>
</feature>
<feature type="transmembrane region" description="Helical" evidence="1">
    <location>
        <begin position="178"/>
        <end position="208"/>
    </location>
</feature>
<proteinExistence type="predicted"/>
<evidence type="ECO:0000313" key="2">
    <source>
        <dbReference type="EMBL" id="QLG44589.1"/>
    </source>
</evidence>
<name>A0A7H9AMB7_9FLAO</name>
<dbReference type="RefSeq" id="WP_179240923.1">
    <property type="nucleotide sequence ID" value="NZ_CP058595.1"/>
</dbReference>
<gene>
    <name evidence="2" type="ORF">HYG79_04250</name>
</gene>
<evidence type="ECO:0000313" key="3">
    <source>
        <dbReference type="Proteomes" id="UP000509302"/>
    </source>
</evidence>
<keyword evidence="1" id="KW-0472">Membrane</keyword>
<keyword evidence="3" id="KW-1185">Reference proteome</keyword>